<feature type="signal peptide" evidence="1">
    <location>
        <begin position="1"/>
        <end position="20"/>
    </location>
</feature>
<protein>
    <submittedName>
        <fullName evidence="2">ATPase</fullName>
    </submittedName>
</protein>
<gene>
    <name evidence="2" type="ORF">D1115_20305</name>
</gene>
<organism evidence="2 3">
    <name type="scientific">Vibrio alfacsensis</name>
    <dbReference type="NCBI Taxonomy" id="1074311"/>
    <lineage>
        <taxon>Bacteria</taxon>
        <taxon>Pseudomonadati</taxon>
        <taxon>Pseudomonadota</taxon>
        <taxon>Gammaproteobacteria</taxon>
        <taxon>Vibrionales</taxon>
        <taxon>Vibrionaceae</taxon>
        <taxon>Vibrio</taxon>
    </lineage>
</organism>
<dbReference type="EMBL" id="CP032094">
    <property type="protein sequence ID" value="AXY03234.1"/>
    <property type="molecule type" value="Genomic_DNA"/>
</dbReference>
<feature type="chain" id="PRO_5046649416" evidence="1">
    <location>
        <begin position="21"/>
        <end position="181"/>
    </location>
</feature>
<keyword evidence="3" id="KW-1185">Reference proteome</keyword>
<reference evidence="2 3" key="1">
    <citation type="submission" date="2018-08" db="EMBL/GenBank/DDBJ databases">
        <title>Genomic taxonomy of the Vibrionaceae family.</title>
        <authorList>
            <person name="Gomez-Gil B."/>
            <person name="Tanaka M."/>
            <person name="Sawabe T."/>
            <person name="Enciso-Ibarra K."/>
        </authorList>
    </citation>
    <scope>NUCLEOTIDE SEQUENCE [LARGE SCALE GENOMIC DNA]</scope>
    <source>
        <strain evidence="2 3">CAIM 1831</strain>
    </source>
</reference>
<evidence type="ECO:0000313" key="3">
    <source>
        <dbReference type="Proteomes" id="UP000262832"/>
    </source>
</evidence>
<evidence type="ECO:0000256" key="1">
    <source>
        <dbReference type="SAM" id="SignalP"/>
    </source>
</evidence>
<sequence>MIKPKWILVITLLSSSVNSAIECNHISWHHNLNQFNQLESIYNIHVDSYNLLLKQHQQRKLISHHFSLSELNLFWQTPSNREILLGQIDAAVKFGDELIVRSDHLQSLSIQSQRLARQWQHLSDTCEASGSAANATNSGHYYLHSKQLGNDYRQLASQVRKLAELYHSEASTLLEAKNASH</sequence>
<dbReference type="Proteomes" id="UP000262832">
    <property type="component" value="Chromosome II"/>
</dbReference>
<keyword evidence="1" id="KW-0732">Signal</keyword>
<name>A0ABM6YZL6_9VIBR</name>
<evidence type="ECO:0000313" key="2">
    <source>
        <dbReference type="EMBL" id="AXY03234.1"/>
    </source>
</evidence>
<proteinExistence type="predicted"/>
<accession>A0ABM6YZL6</accession>